<comment type="caution">
    <text evidence="2">The sequence shown here is derived from an EMBL/GenBank/DDBJ whole genome shotgun (WGS) entry which is preliminary data.</text>
</comment>
<evidence type="ECO:0000313" key="2">
    <source>
        <dbReference type="EMBL" id="GAB0058766.1"/>
    </source>
</evidence>
<organism evidence="2 3">
    <name type="scientific">Candidatus Magnetaquiglobus chichijimensis</name>
    <dbReference type="NCBI Taxonomy" id="3141448"/>
    <lineage>
        <taxon>Bacteria</taxon>
        <taxon>Pseudomonadati</taxon>
        <taxon>Pseudomonadota</taxon>
        <taxon>Magnetococcia</taxon>
        <taxon>Magnetococcales</taxon>
        <taxon>Candidatus Magnetaquicoccaceae</taxon>
        <taxon>Candidatus Magnetaquiglobus</taxon>
    </lineage>
</organism>
<dbReference type="Proteomes" id="UP001628193">
    <property type="component" value="Unassembled WGS sequence"/>
</dbReference>
<proteinExistence type="predicted"/>
<gene>
    <name evidence="2" type="ORF">SIID45300_03123</name>
</gene>
<evidence type="ECO:0000256" key="1">
    <source>
        <dbReference type="SAM" id="Coils"/>
    </source>
</evidence>
<dbReference type="EMBL" id="BAAFGK010000005">
    <property type="protein sequence ID" value="GAB0058766.1"/>
    <property type="molecule type" value="Genomic_DNA"/>
</dbReference>
<reference evidence="2 3" key="1">
    <citation type="submission" date="2024-05" db="EMBL/GenBank/DDBJ databases">
        <authorList>
            <consortium name="Candidatus Magnetaquicoccaceae bacterium FCR-1 genome sequencing consortium"/>
            <person name="Shimoshige H."/>
            <person name="Shimamura S."/>
            <person name="Taoka A."/>
            <person name="Kobayashi H."/>
            <person name="Maekawa T."/>
        </authorList>
    </citation>
    <scope>NUCLEOTIDE SEQUENCE [LARGE SCALE GENOMIC DNA]</scope>
    <source>
        <strain evidence="2 3">FCR-1</strain>
    </source>
</reference>
<feature type="coiled-coil region" evidence="1">
    <location>
        <begin position="75"/>
        <end position="120"/>
    </location>
</feature>
<accession>A0ABQ0CCZ4</accession>
<name>A0ABQ0CCZ4_9PROT</name>
<keyword evidence="3" id="KW-1185">Reference proteome</keyword>
<keyword evidence="1" id="KW-0175">Coiled coil</keyword>
<evidence type="ECO:0000313" key="3">
    <source>
        <dbReference type="Proteomes" id="UP001628193"/>
    </source>
</evidence>
<protein>
    <submittedName>
        <fullName evidence="2">Uncharacterized protein</fullName>
    </submittedName>
</protein>
<dbReference type="RefSeq" id="WP_420906490.1">
    <property type="nucleotide sequence ID" value="NZ_BAAFGK010000005.1"/>
</dbReference>
<reference evidence="2 3" key="2">
    <citation type="submission" date="2024-09" db="EMBL/GenBank/DDBJ databases">
        <title>Draft genome sequence of Candidatus Magnetaquicoccaceae bacterium FCR-1.</title>
        <authorList>
            <person name="Shimoshige H."/>
            <person name="Shimamura S."/>
            <person name="Taoka A."/>
            <person name="Kobayashi H."/>
            <person name="Maekawa T."/>
        </authorList>
    </citation>
    <scope>NUCLEOTIDE SEQUENCE [LARGE SCALE GENOMIC DNA]</scope>
    <source>
        <strain evidence="2 3">FCR-1</strain>
    </source>
</reference>
<sequence length="139" mass="16185">MIPLLVLWGCSESATDPMLANLTAKDGMLDTLERLVRPTRYWTRKVAGLESEVEALRTQFQSRTDAYHAGLLHRREAVREAVREAKERQEETQEARIEAIQKHRNELARSRDEAKEAGRILRVQMALLRKAREQLEQHR</sequence>